<protein>
    <submittedName>
        <fullName evidence="1">Uncharacterized protein</fullName>
    </submittedName>
</protein>
<name>A0A1X7TMH6_AMPQE</name>
<proteinExistence type="predicted"/>
<dbReference type="InParanoid" id="A0A1X7TMH6"/>
<accession>A0A1X7TMH6</accession>
<organism evidence="1">
    <name type="scientific">Amphimedon queenslandica</name>
    <name type="common">Sponge</name>
    <dbReference type="NCBI Taxonomy" id="400682"/>
    <lineage>
        <taxon>Eukaryota</taxon>
        <taxon>Metazoa</taxon>
        <taxon>Porifera</taxon>
        <taxon>Demospongiae</taxon>
        <taxon>Heteroscleromorpha</taxon>
        <taxon>Haplosclerida</taxon>
        <taxon>Niphatidae</taxon>
        <taxon>Amphimedon</taxon>
    </lineage>
</organism>
<dbReference type="AlphaFoldDB" id="A0A1X7TMH6"/>
<dbReference type="EnsemblMetazoa" id="Aqu2.1.15991_001">
    <property type="protein sequence ID" value="Aqu2.1.15991_001"/>
    <property type="gene ID" value="Aqu2.1.15991"/>
</dbReference>
<evidence type="ECO:0000313" key="1">
    <source>
        <dbReference type="EnsemblMetazoa" id="Aqu2.1.15991_001"/>
    </source>
</evidence>
<reference evidence="1" key="1">
    <citation type="submission" date="2017-05" db="UniProtKB">
        <authorList>
            <consortium name="EnsemblMetazoa"/>
        </authorList>
    </citation>
    <scope>IDENTIFICATION</scope>
</reference>
<sequence>MVQATPRPLPHHHPRSQLALGLLPQRTMKLFWQLKRAQYQKQLKKALTGLAEFGNSGASAGNNLIVHTHHHLTYAVIRVPLIAG</sequence>